<evidence type="ECO:0000313" key="1">
    <source>
        <dbReference type="EMBL" id="GJN02932.1"/>
    </source>
</evidence>
<dbReference type="AlphaFoldDB" id="A0AAV5CYF8"/>
<accession>A0AAV5CYF8</accession>
<reference evidence="1" key="2">
    <citation type="submission" date="2021-12" db="EMBL/GenBank/DDBJ databases">
        <title>Resequencing data analysis of finger millet.</title>
        <authorList>
            <person name="Hatakeyama M."/>
            <person name="Aluri S."/>
            <person name="Balachadran M.T."/>
            <person name="Sivarajan S.R."/>
            <person name="Poveda L."/>
            <person name="Shimizu-Inatsugi R."/>
            <person name="Schlapbach R."/>
            <person name="Sreeman S.M."/>
            <person name="Shimizu K.K."/>
        </authorList>
    </citation>
    <scope>NUCLEOTIDE SEQUENCE</scope>
</reference>
<name>A0AAV5CYF8_ELECO</name>
<dbReference type="Proteomes" id="UP001054889">
    <property type="component" value="Unassembled WGS sequence"/>
</dbReference>
<gene>
    <name evidence="1" type="primary">ga20327</name>
    <name evidence="1" type="ORF">PR202_ga20327</name>
</gene>
<proteinExistence type="predicted"/>
<keyword evidence="2" id="KW-1185">Reference proteome</keyword>
<dbReference type="EMBL" id="BQKI01000009">
    <property type="protein sequence ID" value="GJN02932.1"/>
    <property type="molecule type" value="Genomic_DNA"/>
</dbReference>
<protein>
    <submittedName>
        <fullName evidence="1">Uncharacterized protein</fullName>
    </submittedName>
</protein>
<reference evidence="1" key="1">
    <citation type="journal article" date="2018" name="DNA Res.">
        <title>Multiple hybrid de novo genome assembly of finger millet, an orphan allotetraploid crop.</title>
        <authorList>
            <person name="Hatakeyama M."/>
            <person name="Aluri S."/>
            <person name="Balachadran M.T."/>
            <person name="Sivarajan S.R."/>
            <person name="Patrignani A."/>
            <person name="Gruter S."/>
            <person name="Poveda L."/>
            <person name="Shimizu-Inatsugi R."/>
            <person name="Baeten J."/>
            <person name="Francoijs K.J."/>
            <person name="Nataraja K.N."/>
            <person name="Reddy Y.A.N."/>
            <person name="Phadnis S."/>
            <person name="Ravikumar R.L."/>
            <person name="Schlapbach R."/>
            <person name="Sreeman S.M."/>
            <person name="Shimizu K.K."/>
        </authorList>
    </citation>
    <scope>NUCLEOTIDE SEQUENCE</scope>
</reference>
<organism evidence="1 2">
    <name type="scientific">Eleusine coracana subsp. coracana</name>
    <dbReference type="NCBI Taxonomy" id="191504"/>
    <lineage>
        <taxon>Eukaryota</taxon>
        <taxon>Viridiplantae</taxon>
        <taxon>Streptophyta</taxon>
        <taxon>Embryophyta</taxon>
        <taxon>Tracheophyta</taxon>
        <taxon>Spermatophyta</taxon>
        <taxon>Magnoliopsida</taxon>
        <taxon>Liliopsida</taxon>
        <taxon>Poales</taxon>
        <taxon>Poaceae</taxon>
        <taxon>PACMAD clade</taxon>
        <taxon>Chloridoideae</taxon>
        <taxon>Cynodonteae</taxon>
        <taxon>Eleusininae</taxon>
        <taxon>Eleusine</taxon>
    </lineage>
</organism>
<sequence>MDRRSATKREEVDDSLAPRTIRPLLGLPLASSSIRSLTRWLSRRCEFGKPHIWVCAWMAHGAEAMATTERARVAWCGRRRAGMPKEEEEEVAVPRRLLLEEEGTTAAAAAAQVGERRGGGGLGLGKNGGDALILGG</sequence>
<evidence type="ECO:0000313" key="2">
    <source>
        <dbReference type="Proteomes" id="UP001054889"/>
    </source>
</evidence>
<comment type="caution">
    <text evidence="1">The sequence shown here is derived from an EMBL/GenBank/DDBJ whole genome shotgun (WGS) entry which is preliminary data.</text>
</comment>